<sequence length="197" mass="21644">MKKTDAPLSLLQWKMLRWLAGGDAGQRSIFQRDGGDIFIFGADFRKEALRAAADLISRGWTTVDSHGNHRLNAAGMEAAVTLPEPAWRPPAPPALVERDIDVLDELRACCDSRYAAPGNFHSPYACGGTNGSHHSASLAKLCRHELVECRVSYGKVVSGDASVPRPSLIKRAKGSKHYRITERGRDLLERRKSKGPE</sequence>
<organism evidence="1 2">
    <name type="scientific">Xanthomonas campestris pv. phaseoli</name>
    <dbReference type="NCBI Taxonomy" id="317013"/>
    <lineage>
        <taxon>Bacteria</taxon>
        <taxon>Pseudomonadati</taxon>
        <taxon>Pseudomonadota</taxon>
        <taxon>Gammaproteobacteria</taxon>
        <taxon>Lysobacterales</taxon>
        <taxon>Lysobacteraceae</taxon>
        <taxon>Xanthomonas</taxon>
    </lineage>
</organism>
<gene>
    <name evidence="1" type="ORF">XFF6991_30049</name>
</gene>
<accession>A0A7Z7NG51</accession>
<dbReference type="Proteomes" id="UP000234345">
    <property type="component" value="Unassembled WGS sequence"/>
</dbReference>
<evidence type="ECO:0000313" key="1">
    <source>
        <dbReference type="EMBL" id="SOO23729.1"/>
    </source>
</evidence>
<proteinExistence type="predicted"/>
<dbReference type="EMBL" id="OCZC01000056">
    <property type="protein sequence ID" value="SOO23729.1"/>
    <property type="molecule type" value="Genomic_DNA"/>
</dbReference>
<name>A0A7Z7NG51_XANCH</name>
<protein>
    <submittedName>
        <fullName evidence="1">Uncharacterized protein</fullName>
    </submittedName>
</protein>
<dbReference type="AlphaFoldDB" id="A0A7Z7NG51"/>
<evidence type="ECO:0000313" key="2">
    <source>
        <dbReference type="Proteomes" id="UP000234345"/>
    </source>
</evidence>
<dbReference type="RefSeq" id="WP_099866656.1">
    <property type="nucleotide sequence ID" value="NZ_OCZC01000056.1"/>
</dbReference>
<reference evidence="1 2" key="1">
    <citation type="submission" date="2017-10" db="EMBL/GenBank/DDBJ databases">
        <authorList>
            <person name="Regsiter A."/>
            <person name="William W."/>
        </authorList>
    </citation>
    <scope>NUCLEOTIDE SEQUENCE [LARGE SCALE GENOMIC DNA]</scope>
    <source>
        <strain evidence="1 2">CFBP6991</strain>
    </source>
</reference>
<comment type="caution">
    <text evidence="1">The sequence shown here is derived from an EMBL/GenBank/DDBJ whole genome shotgun (WGS) entry which is preliminary data.</text>
</comment>